<accession>A0A9P8Q640</accession>
<dbReference type="AlphaFoldDB" id="A0A9P8Q640"/>
<name>A0A9P8Q640_WICPI</name>
<evidence type="ECO:0000313" key="1">
    <source>
        <dbReference type="EMBL" id="KAH3683772.1"/>
    </source>
</evidence>
<protein>
    <submittedName>
        <fullName evidence="1">Uncharacterized protein</fullName>
    </submittedName>
</protein>
<reference evidence="1" key="1">
    <citation type="journal article" date="2021" name="Open Biol.">
        <title>Shared evolutionary footprints suggest mitochondrial oxidative damage underlies multiple complex I losses in fungi.</title>
        <authorList>
            <person name="Schikora-Tamarit M.A."/>
            <person name="Marcet-Houben M."/>
            <person name="Nosek J."/>
            <person name="Gabaldon T."/>
        </authorList>
    </citation>
    <scope>NUCLEOTIDE SEQUENCE</scope>
    <source>
        <strain evidence="1">CBS2887</strain>
    </source>
</reference>
<sequence length="114" mass="13151">MESPWNIQLIKNDLVEFQSSLSDRSGFNRVQSLSQFRHFDNLGGSNRVFLDVEELETVQPVPRLDVVVTLVLTFDDSLNSVTVVVQQENDWLDLQMLKSRDFLNGHLSRPITFK</sequence>
<reference evidence="1" key="2">
    <citation type="submission" date="2021-01" db="EMBL/GenBank/DDBJ databases">
        <authorList>
            <person name="Schikora-Tamarit M.A."/>
        </authorList>
    </citation>
    <scope>NUCLEOTIDE SEQUENCE</scope>
    <source>
        <strain evidence="1">CBS2887</strain>
    </source>
</reference>
<dbReference type="Proteomes" id="UP000774326">
    <property type="component" value="Unassembled WGS sequence"/>
</dbReference>
<evidence type="ECO:0000313" key="2">
    <source>
        <dbReference type="Proteomes" id="UP000774326"/>
    </source>
</evidence>
<dbReference type="EMBL" id="JAEUBG010002958">
    <property type="protein sequence ID" value="KAH3683772.1"/>
    <property type="molecule type" value="Genomic_DNA"/>
</dbReference>
<proteinExistence type="predicted"/>
<gene>
    <name evidence="1" type="ORF">WICPIJ_005247</name>
</gene>
<comment type="caution">
    <text evidence="1">The sequence shown here is derived from an EMBL/GenBank/DDBJ whole genome shotgun (WGS) entry which is preliminary data.</text>
</comment>
<keyword evidence="2" id="KW-1185">Reference proteome</keyword>
<organism evidence="1 2">
    <name type="scientific">Wickerhamomyces pijperi</name>
    <name type="common">Yeast</name>
    <name type="synonym">Pichia pijperi</name>
    <dbReference type="NCBI Taxonomy" id="599730"/>
    <lineage>
        <taxon>Eukaryota</taxon>
        <taxon>Fungi</taxon>
        <taxon>Dikarya</taxon>
        <taxon>Ascomycota</taxon>
        <taxon>Saccharomycotina</taxon>
        <taxon>Saccharomycetes</taxon>
        <taxon>Phaffomycetales</taxon>
        <taxon>Wickerhamomycetaceae</taxon>
        <taxon>Wickerhamomyces</taxon>
    </lineage>
</organism>